<feature type="chain" id="PRO_5019127480" description="pyranose dehydrogenase (acceptor)" evidence="16">
    <location>
        <begin position="17"/>
        <end position="628"/>
    </location>
</feature>
<dbReference type="Proteomes" id="UP000283269">
    <property type="component" value="Unassembled WGS sequence"/>
</dbReference>
<dbReference type="SUPFAM" id="SSF51905">
    <property type="entry name" value="FAD/NAD(P)-binding domain"/>
    <property type="match status" value="1"/>
</dbReference>
<evidence type="ECO:0000256" key="4">
    <source>
        <dbReference type="ARBA" id="ARBA00011245"/>
    </source>
</evidence>
<dbReference type="InParanoid" id="A0A409X9Q2"/>
<dbReference type="InterPro" id="IPR000172">
    <property type="entry name" value="GMC_OxRdtase_N"/>
</dbReference>
<dbReference type="Pfam" id="PF05199">
    <property type="entry name" value="GMC_oxred_C"/>
    <property type="match status" value="1"/>
</dbReference>
<proteinExistence type="inferred from homology"/>
<evidence type="ECO:0000259" key="17">
    <source>
        <dbReference type="PROSITE" id="PS00624"/>
    </source>
</evidence>
<evidence type="ECO:0000256" key="9">
    <source>
        <dbReference type="ARBA" id="ARBA00024699"/>
    </source>
</evidence>
<keyword evidence="6" id="KW-0964">Secreted</keyword>
<keyword evidence="16" id="KW-0732">Signal</keyword>
<keyword evidence="19" id="KW-1185">Reference proteome</keyword>
<dbReference type="Gene3D" id="3.50.50.60">
    <property type="entry name" value="FAD/NAD(P)-binding domain"/>
    <property type="match status" value="1"/>
</dbReference>
<dbReference type="AlphaFoldDB" id="A0A409X9Q2"/>
<evidence type="ECO:0000256" key="1">
    <source>
        <dbReference type="ARBA" id="ARBA00001974"/>
    </source>
</evidence>
<comment type="function">
    <text evidence="9">Catalyzes the single-oxidation or sequential double oxidation reaction of carbohydrates primarily at carbon-2 and/or carbon-3 with the concomitant reduction of the flavin. The enzyme exhibits a broad sugar substrate specificity, oxidizing different aldopyranoses to the corresponding C-1, C-2, C-3 or C-1,2, C-2,3 and C-3,4 (di)dehydro sugars with substrate-specific regioselectivity. Accepts only a narrow range of electron acceptors such as substituted benzoquinones and complexed metal ions and reacts extremely slowly with O(2) as acceptor. May play a role in the natural recycling of plant matter by oxidizing all major monosaccharides in lignocellulose and by reducing quinone compounds or reactive radical species generated during lignin depolymerization.</text>
</comment>
<dbReference type="Gene3D" id="3.30.560.10">
    <property type="entry name" value="Glucose Oxidase, domain 3"/>
    <property type="match status" value="1"/>
</dbReference>
<feature type="signal peptide" evidence="16">
    <location>
        <begin position="1"/>
        <end position="16"/>
    </location>
</feature>
<dbReference type="InterPro" id="IPR007867">
    <property type="entry name" value="GMC_OxRtase_C"/>
</dbReference>
<comment type="similarity">
    <text evidence="3">Belongs to the GMC oxidoreductase family.</text>
</comment>
<gene>
    <name evidence="18" type="ORF">CVT25_008186</name>
</gene>
<evidence type="ECO:0000256" key="11">
    <source>
        <dbReference type="ARBA" id="ARBA00034010"/>
    </source>
</evidence>
<evidence type="ECO:0000313" key="19">
    <source>
        <dbReference type="Proteomes" id="UP000283269"/>
    </source>
</evidence>
<dbReference type="GO" id="GO:0050660">
    <property type="term" value="F:flavin adenine dinucleotide binding"/>
    <property type="evidence" value="ECO:0007669"/>
    <property type="project" value="InterPro"/>
</dbReference>
<dbReference type="EMBL" id="NHYD01002281">
    <property type="protein sequence ID" value="PPQ87450.1"/>
    <property type="molecule type" value="Genomic_DNA"/>
</dbReference>
<reference evidence="18 19" key="1">
    <citation type="journal article" date="2018" name="Evol. Lett.">
        <title>Horizontal gene cluster transfer increased hallucinogenic mushroom diversity.</title>
        <authorList>
            <person name="Reynolds H.T."/>
            <person name="Vijayakumar V."/>
            <person name="Gluck-Thaler E."/>
            <person name="Korotkin H.B."/>
            <person name="Matheny P.B."/>
            <person name="Slot J.C."/>
        </authorList>
    </citation>
    <scope>NUCLEOTIDE SEQUENCE [LARGE SCALE GENOMIC DNA]</scope>
    <source>
        <strain evidence="18 19">2631</strain>
    </source>
</reference>
<evidence type="ECO:0000256" key="8">
    <source>
        <dbReference type="ARBA" id="ARBA00022827"/>
    </source>
</evidence>
<comment type="catalytic activity">
    <reaction evidence="14">
        <text>a pyranoside + acceptor = a pyranosid-3,4-diulose + reduced acceptor.</text>
        <dbReference type="EC" id="1.1.99.29"/>
    </reaction>
</comment>
<evidence type="ECO:0000256" key="13">
    <source>
        <dbReference type="ARBA" id="ARBA00034050"/>
    </source>
</evidence>
<dbReference type="STRING" id="93625.A0A409X9Q2"/>
<comment type="catalytic activity">
    <reaction evidence="10">
        <text>pyranose + acceptor = pyranos-2-ulose + reduced acceptor.</text>
        <dbReference type="EC" id="1.1.99.29"/>
    </reaction>
</comment>
<evidence type="ECO:0000256" key="12">
    <source>
        <dbReference type="ARBA" id="ARBA00034029"/>
    </source>
</evidence>
<name>A0A409X9Q2_PSICY</name>
<organism evidence="18 19">
    <name type="scientific">Psilocybe cyanescens</name>
    <dbReference type="NCBI Taxonomy" id="93625"/>
    <lineage>
        <taxon>Eukaryota</taxon>
        <taxon>Fungi</taxon>
        <taxon>Dikarya</taxon>
        <taxon>Basidiomycota</taxon>
        <taxon>Agaricomycotina</taxon>
        <taxon>Agaricomycetes</taxon>
        <taxon>Agaricomycetidae</taxon>
        <taxon>Agaricales</taxon>
        <taxon>Agaricineae</taxon>
        <taxon>Strophariaceae</taxon>
        <taxon>Psilocybe</taxon>
    </lineage>
</organism>
<comment type="subunit">
    <text evidence="4">Monomer.</text>
</comment>
<accession>A0A409X9Q2</accession>
<evidence type="ECO:0000256" key="14">
    <source>
        <dbReference type="ARBA" id="ARBA00034059"/>
    </source>
</evidence>
<dbReference type="PANTHER" id="PTHR11552:SF147">
    <property type="entry name" value="CHOLINE DEHYDROGENASE, MITOCHONDRIAL"/>
    <property type="match status" value="1"/>
</dbReference>
<feature type="domain" description="Glucose-methanol-choline oxidoreductase N-terminal" evidence="17">
    <location>
        <begin position="302"/>
        <end position="316"/>
    </location>
</feature>
<evidence type="ECO:0000256" key="10">
    <source>
        <dbReference type="ARBA" id="ARBA00033986"/>
    </source>
</evidence>
<comment type="cofactor">
    <cofactor evidence="1">
        <name>FAD</name>
        <dbReference type="ChEBI" id="CHEBI:57692"/>
    </cofactor>
</comment>
<protein>
    <recommendedName>
        <fullName evidence="5">pyranose dehydrogenase (acceptor)</fullName>
        <ecNumber evidence="5">1.1.99.29</ecNumber>
    </recommendedName>
</protein>
<dbReference type="InterPro" id="IPR012132">
    <property type="entry name" value="GMC_OxRdtase"/>
</dbReference>
<feature type="active site" description="Proton donor" evidence="15">
    <location>
        <position position="563"/>
    </location>
</feature>
<feature type="active site" description="Proton acceptor" evidence="15">
    <location>
        <position position="607"/>
    </location>
</feature>
<dbReference type="PIRSF" id="PIRSF000137">
    <property type="entry name" value="Alcohol_oxidase"/>
    <property type="match status" value="1"/>
</dbReference>
<dbReference type="OrthoDB" id="269227at2759"/>
<dbReference type="PANTHER" id="PTHR11552">
    <property type="entry name" value="GLUCOSE-METHANOL-CHOLINE GMC OXIDOREDUCTASE"/>
    <property type="match status" value="1"/>
</dbReference>
<comment type="catalytic activity">
    <reaction evidence="13">
        <text>a pyranoside + acceptor = a pyranosid-3-ulose + reduced acceptor.</text>
        <dbReference type="EC" id="1.1.99.29"/>
    </reaction>
</comment>
<dbReference type="InterPro" id="IPR036188">
    <property type="entry name" value="FAD/NAD-bd_sf"/>
</dbReference>
<evidence type="ECO:0000256" key="5">
    <source>
        <dbReference type="ARBA" id="ARBA00013177"/>
    </source>
</evidence>
<evidence type="ECO:0000256" key="6">
    <source>
        <dbReference type="ARBA" id="ARBA00022525"/>
    </source>
</evidence>
<comment type="catalytic activity">
    <reaction evidence="12">
        <text>pyranose + acceptor = pyranos-3-ulose + reduced acceptor.</text>
        <dbReference type="EC" id="1.1.99.29"/>
    </reaction>
</comment>
<comment type="catalytic activity">
    <reaction evidence="11">
        <text>pyranose + acceptor = pyranos-2,3-diulose + reduced acceptor.</text>
        <dbReference type="EC" id="1.1.99.29"/>
    </reaction>
</comment>
<dbReference type="Pfam" id="PF00732">
    <property type="entry name" value="GMC_oxred_N"/>
    <property type="match status" value="1"/>
</dbReference>
<keyword evidence="7" id="KW-0285">Flavoprotein</keyword>
<dbReference type="PROSITE" id="PS00624">
    <property type="entry name" value="GMC_OXRED_2"/>
    <property type="match status" value="1"/>
</dbReference>
<evidence type="ECO:0000256" key="2">
    <source>
        <dbReference type="ARBA" id="ARBA00004613"/>
    </source>
</evidence>
<comment type="caution">
    <text evidence="18">The sequence shown here is derived from an EMBL/GenBank/DDBJ whole genome shotgun (WGS) entry which is preliminary data.</text>
</comment>
<dbReference type="GO" id="GO:0033718">
    <property type="term" value="F:pyranose dehydrogenase (acceptor) activity"/>
    <property type="evidence" value="ECO:0007669"/>
    <property type="project" value="UniProtKB-EC"/>
</dbReference>
<evidence type="ECO:0000256" key="15">
    <source>
        <dbReference type="PIRSR" id="PIRSR000137-1"/>
    </source>
</evidence>
<evidence type="ECO:0000256" key="3">
    <source>
        <dbReference type="ARBA" id="ARBA00010790"/>
    </source>
</evidence>
<evidence type="ECO:0000256" key="7">
    <source>
        <dbReference type="ARBA" id="ARBA00022630"/>
    </source>
</evidence>
<sequence>MFYGLLIMPFIPSALCSIYQHPSELPNATFDFIIVGGGTAGSVLANRLTENENFHVLLIEAGPNNEGVIDSIVPAFAFNLANTAFDWNFTTTPQAALNGRILGFERGHILGGSSSMNGMIYTRGSSSDFDRFAQVTGEPGWSWHRLLPYVFKYEQWTAPVDNHDTSDEFDPRIHGFKGLLKTTLPGILNPSVDNRIVQAARQLKGDFAFNLDMNSGNPLGTGWMQSTFGGGMRSSAATAYLSPKFQARPNMHILLQTRATRILKTSGPSDLTLRTVELTSGTEDTGPMTLLTAKKEVILAAGSIGTPHILLHSGIGNKSELAGLGIPSVLDLPSVGKNLTEHPIFSATFTLNIKDDHDPWTKQANYLYLYGDPTLEAEALALWNANRTGPLISLGRVDHIIWGRVPGSSSIFHQFDDPSSGPNSAHYELGLGVCFWGFLDYILVAPLFSLVEDLWSVLDLVSPRHWNNLNHVAHSNNLIFAFTGGFVKLQSNNPLDAPLINPAYFESEFDLFVGREALKAFSRFMSAPAWRDVLIGPAGALANATTDALLNAFLRNVTTPGAHPVGTASMSKRGASWGVVNPDLVLKGASGLRVVDASIMPFVPCAHTQAAVYVIAERAADIIKAAWQ</sequence>
<dbReference type="SUPFAM" id="SSF54373">
    <property type="entry name" value="FAD-linked reductases, C-terminal domain"/>
    <property type="match status" value="1"/>
</dbReference>
<dbReference type="EC" id="1.1.99.29" evidence="5"/>
<keyword evidence="8" id="KW-0274">FAD</keyword>
<dbReference type="GO" id="GO:0005576">
    <property type="term" value="C:extracellular region"/>
    <property type="evidence" value="ECO:0007669"/>
    <property type="project" value="UniProtKB-SubCell"/>
</dbReference>
<evidence type="ECO:0000256" key="16">
    <source>
        <dbReference type="SAM" id="SignalP"/>
    </source>
</evidence>
<comment type="subcellular location">
    <subcellularLocation>
        <location evidence="2">Secreted</location>
    </subcellularLocation>
</comment>
<evidence type="ECO:0000313" key="18">
    <source>
        <dbReference type="EMBL" id="PPQ87450.1"/>
    </source>
</evidence>